<gene>
    <name evidence="1" type="ORF">BpHYR1_006762</name>
</gene>
<organism evidence="1 2">
    <name type="scientific">Brachionus plicatilis</name>
    <name type="common">Marine rotifer</name>
    <name type="synonym">Brachionus muelleri</name>
    <dbReference type="NCBI Taxonomy" id="10195"/>
    <lineage>
        <taxon>Eukaryota</taxon>
        <taxon>Metazoa</taxon>
        <taxon>Spiralia</taxon>
        <taxon>Gnathifera</taxon>
        <taxon>Rotifera</taxon>
        <taxon>Eurotatoria</taxon>
        <taxon>Monogononta</taxon>
        <taxon>Pseudotrocha</taxon>
        <taxon>Ploima</taxon>
        <taxon>Brachionidae</taxon>
        <taxon>Brachionus</taxon>
    </lineage>
</organism>
<protein>
    <submittedName>
        <fullName evidence="1">Uncharacterized protein</fullName>
    </submittedName>
</protein>
<dbReference type="EMBL" id="REGN01001388">
    <property type="protein sequence ID" value="RNA34999.1"/>
    <property type="molecule type" value="Genomic_DNA"/>
</dbReference>
<evidence type="ECO:0000313" key="1">
    <source>
        <dbReference type="EMBL" id="RNA34999.1"/>
    </source>
</evidence>
<sequence length="65" mass="7202">MRKFKETNDKNKKAEMATKIVAVVSGTNICEDFSTIMNFCSFGGASEASIFGIKISSRQFVNIFL</sequence>
<evidence type="ECO:0000313" key="2">
    <source>
        <dbReference type="Proteomes" id="UP000276133"/>
    </source>
</evidence>
<accession>A0A3M7SGZ9</accession>
<comment type="caution">
    <text evidence="1">The sequence shown here is derived from an EMBL/GenBank/DDBJ whole genome shotgun (WGS) entry which is preliminary data.</text>
</comment>
<name>A0A3M7SGZ9_BRAPC</name>
<dbReference type="AlphaFoldDB" id="A0A3M7SGZ9"/>
<proteinExistence type="predicted"/>
<reference evidence="1 2" key="1">
    <citation type="journal article" date="2018" name="Sci. Rep.">
        <title>Genomic signatures of local adaptation to the degree of environmental predictability in rotifers.</title>
        <authorList>
            <person name="Franch-Gras L."/>
            <person name="Hahn C."/>
            <person name="Garcia-Roger E.M."/>
            <person name="Carmona M.J."/>
            <person name="Serra M."/>
            <person name="Gomez A."/>
        </authorList>
    </citation>
    <scope>NUCLEOTIDE SEQUENCE [LARGE SCALE GENOMIC DNA]</scope>
    <source>
        <strain evidence="1">HYR1</strain>
    </source>
</reference>
<dbReference type="Proteomes" id="UP000276133">
    <property type="component" value="Unassembled WGS sequence"/>
</dbReference>
<keyword evidence="2" id="KW-1185">Reference proteome</keyword>